<accession>A0A4Y2DJG5</accession>
<comment type="similarity">
    <text evidence="1 7">Belongs to the aldehyde dehydrogenase family.</text>
</comment>
<dbReference type="PROSITE" id="PS00070">
    <property type="entry name" value="ALDEHYDE_DEHYDR_CYS"/>
    <property type="match status" value="1"/>
</dbReference>
<dbReference type="Gene3D" id="3.40.605.10">
    <property type="entry name" value="Aldehyde Dehydrogenase, Chain A, domain 1"/>
    <property type="match status" value="2"/>
</dbReference>
<evidence type="ECO:0000313" key="9">
    <source>
        <dbReference type="EMBL" id="GBM16307.1"/>
    </source>
</evidence>
<dbReference type="OrthoDB" id="310895at2759"/>
<evidence type="ECO:0000259" key="8">
    <source>
        <dbReference type="Pfam" id="PF00171"/>
    </source>
</evidence>
<dbReference type="GO" id="GO:0005739">
    <property type="term" value="C:mitochondrion"/>
    <property type="evidence" value="ECO:0007669"/>
    <property type="project" value="TreeGrafter"/>
</dbReference>
<dbReference type="SUPFAM" id="SSF53720">
    <property type="entry name" value="ALDH-like"/>
    <property type="match status" value="1"/>
</dbReference>
<proteinExistence type="inferred from homology"/>
<dbReference type="InterPro" id="IPR016160">
    <property type="entry name" value="Ald_DH_CS_CYS"/>
</dbReference>
<evidence type="ECO:0000256" key="6">
    <source>
        <dbReference type="PROSITE-ProRule" id="PRU10007"/>
    </source>
</evidence>
<evidence type="ECO:0000256" key="3">
    <source>
        <dbReference type="ARBA" id="ARBA00019842"/>
    </source>
</evidence>
<dbReference type="CDD" id="cd07103">
    <property type="entry name" value="ALDH_F5_SSADH_GabD"/>
    <property type="match status" value="1"/>
</dbReference>
<evidence type="ECO:0000256" key="7">
    <source>
        <dbReference type="RuleBase" id="RU003345"/>
    </source>
</evidence>
<feature type="domain" description="Aldehyde dehydrogenase" evidence="8">
    <location>
        <begin position="39"/>
        <end position="373"/>
    </location>
</feature>
<reference evidence="9 10" key="1">
    <citation type="journal article" date="2019" name="Sci. Rep.">
        <title>Orb-weaving spider Araneus ventricosus genome elucidates the spidroin gene catalogue.</title>
        <authorList>
            <person name="Kono N."/>
            <person name="Nakamura H."/>
            <person name="Ohtoshi R."/>
            <person name="Moran D.A.P."/>
            <person name="Shinohara A."/>
            <person name="Yoshida Y."/>
            <person name="Fujiwara M."/>
            <person name="Mori M."/>
            <person name="Tomita M."/>
            <person name="Arakawa K."/>
        </authorList>
    </citation>
    <scope>NUCLEOTIDE SEQUENCE [LARGE SCALE GENOMIC DNA]</scope>
</reference>
<gene>
    <name evidence="9" type="primary">Aldh5a1</name>
    <name evidence="9" type="ORF">AVEN_194047_1</name>
</gene>
<dbReference type="InterPro" id="IPR015590">
    <property type="entry name" value="Aldehyde_DH_dom"/>
</dbReference>
<dbReference type="EMBL" id="BGPR01000371">
    <property type="protein sequence ID" value="GBM16307.1"/>
    <property type="molecule type" value="Genomic_DNA"/>
</dbReference>
<dbReference type="InterPro" id="IPR050740">
    <property type="entry name" value="Aldehyde_DH_Superfamily"/>
</dbReference>
<comment type="caution">
    <text evidence="9">The sequence shown here is derived from an EMBL/GenBank/DDBJ whole genome shotgun (WGS) entry which is preliminary data.</text>
</comment>
<protein>
    <recommendedName>
        <fullName evidence="3">Succinate-semialdehyde dehydrogenase, mitochondrial</fullName>
        <ecNumber evidence="2">1.2.1.24</ecNumber>
    </recommendedName>
    <alternativeName>
        <fullName evidence="5">NAD(+)-dependent succinic semialdehyde dehydrogenase</fullName>
    </alternativeName>
</protein>
<keyword evidence="10" id="KW-1185">Reference proteome</keyword>
<dbReference type="EC" id="1.2.1.24" evidence="2"/>
<name>A0A4Y2DJG5_ARAVE</name>
<dbReference type="PANTHER" id="PTHR43353:SF5">
    <property type="entry name" value="SUCCINATE-SEMIALDEHYDE DEHYDROGENASE, MITOCHONDRIAL"/>
    <property type="match status" value="1"/>
</dbReference>
<dbReference type="GO" id="GO:0004777">
    <property type="term" value="F:succinate-semialdehyde dehydrogenase (NAD+) activity"/>
    <property type="evidence" value="ECO:0007669"/>
    <property type="project" value="UniProtKB-EC"/>
</dbReference>
<dbReference type="InterPro" id="IPR016161">
    <property type="entry name" value="Ald_DH/histidinol_DH"/>
</dbReference>
<dbReference type="Gene3D" id="3.40.309.10">
    <property type="entry name" value="Aldehyde Dehydrogenase, Chain A, domain 2"/>
    <property type="match status" value="2"/>
</dbReference>
<dbReference type="PROSITE" id="PS00687">
    <property type="entry name" value="ALDEHYDE_DEHYDR_GLU"/>
    <property type="match status" value="1"/>
</dbReference>
<evidence type="ECO:0000256" key="5">
    <source>
        <dbReference type="ARBA" id="ARBA00030806"/>
    </source>
</evidence>
<feature type="domain" description="Aldehyde dehydrogenase" evidence="8">
    <location>
        <begin position="378"/>
        <end position="460"/>
    </location>
</feature>
<dbReference type="FunFam" id="3.40.605.10:FF:000005">
    <property type="entry name" value="Succinate-semialdehyde dehydrogenase I"/>
    <property type="match status" value="1"/>
</dbReference>
<dbReference type="Proteomes" id="UP000499080">
    <property type="component" value="Unassembled WGS sequence"/>
</dbReference>
<evidence type="ECO:0000256" key="2">
    <source>
        <dbReference type="ARBA" id="ARBA00013051"/>
    </source>
</evidence>
<dbReference type="InterPro" id="IPR016163">
    <property type="entry name" value="Ald_DH_C"/>
</dbReference>
<dbReference type="InterPro" id="IPR029510">
    <property type="entry name" value="Ald_DH_CS_GLU"/>
</dbReference>
<organism evidence="9 10">
    <name type="scientific">Araneus ventricosus</name>
    <name type="common">Orbweaver spider</name>
    <name type="synonym">Epeira ventricosa</name>
    <dbReference type="NCBI Taxonomy" id="182803"/>
    <lineage>
        <taxon>Eukaryota</taxon>
        <taxon>Metazoa</taxon>
        <taxon>Ecdysozoa</taxon>
        <taxon>Arthropoda</taxon>
        <taxon>Chelicerata</taxon>
        <taxon>Arachnida</taxon>
        <taxon>Araneae</taxon>
        <taxon>Araneomorphae</taxon>
        <taxon>Entelegynae</taxon>
        <taxon>Araneoidea</taxon>
        <taxon>Araneidae</taxon>
        <taxon>Araneus</taxon>
    </lineage>
</organism>
<evidence type="ECO:0000256" key="1">
    <source>
        <dbReference type="ARBA" id="ARBA00009986"/>
    </source>
</evidence>
<evidence type="ECO:0000256" key="4">
    <source>
        <dbReference type="ARBA" id="ARBA00023002"/>
    </source>
</evidence>
<dbReference type="InterPro" id="IPR016162">
    <property type="entry name" value="Ald_DH_N"/>
</dbReference>
<dbReference type="PANTHER" id="PTHR43353">
    <property type="entry name" value="SUCCINATE-SEMIALDEHYDE DEHYDROGENASE, MITOCHONDRIAL"/>
    <property type="match status" value="1"/>
</dbReference>
<evidence type="ECO:0000313" key="10">
    <source>
        <dbReference type="Proteomes" id="UP000499080"/>
    </source>
</evidence>
<feature type="active site" evidence="6">
    <location>
        <position position="278"/>
    </location>
</feature>
<dbReference type="AlphaFoldDB" id="A0A4Y2DJG5"/>
<sequence length="467" mass="50654">MLLKHTFLIKNRFKCIIQGWRRIHDFSVPDGKTYINGSWVAAKNGKTFPVFNPANGETVANVPDCGIEETNEAVDGCYDAFKTWKNTTAKERAAFLRRMFELQMKNSNSLARIITLEGGKTLTESVGEISYGASFFEWFSEEARRIYGDIVPSPFKNRQLFFFREPIGVAGIITPWNFPNAMITRKVAAALAAGCTCVIKPAEDTPLSALAIAQLAEEAKIPPGVINVITTSRNNTVSVGKRLCEHTKVATISFTGSTAVGKLLFEQSASTVKRVSLELGGNAPFIVFNSADVSKAVTGAMASKFRNSGQTCVCTNRILVQEKIHDEFVTALGKAMQNQLKVGEGLKPDVTTGPLINENAVRKFPAVISSGAARSGGTRFSSEERLHQIANSTQSGLSGYFFSGDISQIWRVAKSLEVGMVGVNEGIFSCAEAAFGGVKESGLGREGSRYGIDEYVQIKYMCLGGLD</sequence>
<keyword evidence="4 7" id="KW-0560">Oxidoreductase</keyword>
<dbReference type="Pfam" id="PF00171">
    <property type="entry name" value="Aldedh"/>
    <property type="match status" value="2"/>
</dbReference>
<dbReference type="GO" id="GO:0009450">
    <property type="term" value="P:gamma-aminobutyric acid catabolic process"/>
    <property type="evidence" value="ECO:0007669"/>
    <property type="project" value="TreeGrafter"/>
</dbReference>